<keyword evidence="10" id="KW-0865">Zymogen</keyword>
<dbReference type="SMART" id="SM00086">
    <property type="entry name" value="PAC"/>
    <property type="match status" value="1"/>
</dbReference>
<dbReference type="eggNOG" id="KOG3561">
    <property type="taxonomic scope" value="Eukaryota"/>
</dbReference>
<feature type="domain" description="PAS" evidence="16">
    <location>
        <begin position="137"/>
        <end position="211"/>
    </location>
</feature>
<dbReference type="GO" id="GO:0003677">
    <property type="term" value="F:DNA binding"/>
    <property type="evidence" value="ECO:0007669"/>
    <property type="project" value="UniProtKB-KW"/>
</dbReference>
<evidence type="ECO:0000259" key="16">
    <source>
        <dbReference type="PROSITE" id="PS50112"/>
    </source>
</evidence>
<evidence type="ECO:0008006" key="20">
    <source>
        <dbReference type="Google" id="ProtNLM"/>
    </source>
</evidence>
<evidence type="ECO:0000256" key="9">
    <source>
        <dbReference type="ARBA" id="ARBA00023125"/>
    </source>
</evidence>
<dbReference type="CDD" id="cd02248">
    <property type="entry name" value="Peptidase_C1A"/>
    <property type="match status" value="1"/>
</dbReference>
<dbReference type="InterPro" id="IPR025660">
    <property type="entry name" value="Pept_his_AS"/>
</dbReference>
<dbReference type="Pfam" id="PF08246">
    <property type="entry name" value="Inhibitor_I29"/>
    <property type="match status" value="1"/>
</dbReference>
<evidence type="ECO:0000256" key="14">
    <source>
        <dbReference type="ARBA" id="ARBA00023242"/>
    </source>
</evidence>
<feature type="compositionally biased region" description="Polar residues" evidence="15">
    <location>
        <begin position="502"/>
        <end position="522"/>
    </location>
</feature>
<dbReference type="InterPro" id="IPR001067">
    <property type="entry name" value="Nuc_translocat"/>
</dbReference>
<feature type="region of interest" description="Disordered" evidence="15">
    <location>
        <begin position="608"/>
        <end position="688"/>
    </location>
</feature>
<dbReference type="Gene3D" id="4.10.280.10">
    <property type="entry name" value="Helix-loop-helix DNA-binding domain"/>
    <property type="match status" value="1"/>
</dbReference>
<keyword evidence="12" id="KW-0804">Transcription</keyword>
<keyword evidence="6" id="KW-0378">Hydrolase</keyword>
<keyword evidence="8" id="KW-0805">Transcription regulation</keyword>
<feature type="region of interest" description="Disordered" evidence="15">
    <location>
        <begin position="36"/>
        <end position="78"/>
    </location>
</feature>
<keyword evidence="9" id="KW-0238">DNA-binding</keyword>
<dbReference type="Gene3D" id="3.90.70.10">
    <property type="entry name" value="Cysteine proteinases"/>
    <property type="match status" value="1"/>
</dbReference>
<accession>A0A091CIH7</accession>
<keyword evidence="4" id="KW-0645">Protease</keyword>
<dbReference type="InterPro" id="IPR013201">
    <property type="entry name" value="Prot_inhib_I29"/>
</dbReference>
<dbReference type="Pfam" id="PF14598">
    <property type="entry name" value="PAS_11"/>
    <property type="match status" value="1"/>
</dbReference>
<dbReference type="SUPFAM" id="SSF55785">
    <property type="entry name" value="PYP-like sensor domain (PAS domain)"/>
    <property type="match status" value="2"/>
</dbReference>
<dbReference type="SUPFAM" id="SSF47459">
    <property type="entry name" value="HLH, helix-loop-helix DNA-binding domain"/>
    <property type="match status" value="1"/>
</dbReference>
<dbReference type="InterPro" id="IPR011598">
    <property type="entry name" value="bHLH_dom"/>
</dbReference>
<dbReference type="InterPro" id="IPR013767">
    <property type="entry name" value="PAS_fold"/>
</dbReference>
<dbReference type="CDD" id="cd18947">
    <property type="entry name" value="bHLH-PAS_ARNT"/>
    <property type="match status" value="1"/>
</dbReference>
<dbReference type="PANTHER" id="PTHR23042">
    <property type="entry name" value="CIRCADIAN PROTEIN CLOCK/ARNT/BMAL/PAS"/>
    <property type="match status" value="1"/>
</dbReference>
<dbReference type="FunFam" id="4.10.280.10:FF:000011">
    <property type="entry name" value="Aryl hydrocarbon receptor nuclear translocator 2"/>
    <property type="match status" value="1"/>
</dbReference>
<dbReference type="SMART" id="SM00353">
    <property type="entry name" value="HLH"/>
    <property type="match status" value="1"/>
</dbReference>
<keyword evidence="13" id="KW-0458">Lysosome</keyword>
<dbReference type="GO" id="GO:0006508">
    <property type="term" value="P:proteolysis"/>
    <property type="evidence" value="ECO:0007669"/>
    <property type="project" value="UniProtKB-KW"/>
</dbReference>
<dbReference type="MEROPS" id="C01.036"/>
<dbReference type="EMBL" id="KN125474">
    <property type="protein sequence ID" value="KFO18204.1"/>
    <property type="molecule type" value="Genomic_DNA"/>
</dbReference>
<protein>
    <recommendedName>
        <fullName evidence="20">Aryl hydrocarbon receptor nuclear translocator</fullName>
    </recommendedName>
</protein>
<dbReference type="GO" id="GO:0005764">
    <property type="term" value="C:lysosome"/>
    <property type="evidence" value="ECO:0007669"/>
    <property type="project" value="UniProtKB-SubCell"/>
</dbReference>
<dbReference type="Proteomes" id="UP000028990">
    <property type="component" value="Unassembled WGS sequence"/>
</dbReference>
<evidence type="ECO:0000256" key="10">
    <source>
        <dbReference type="ARBA" id="ARBA00023145"/>
    </source>
</evidence>
<feature type="domain" description="PAS" evidence="16">
    <location>
        <begin position="301"/>
        <end position="352"/>
    </location>
</feature>
<organism evidence="18 19">
    <name type="scientific">Fukomys damarensis</name>
    <name type="common">Damaraland mole rat</name>
    <name type="synonym">Cryptomys damarensis</name>
    <dbReference type="NCBI Taxonomy" id="885580"/>
    <lineage>
        <taxon>Eukaryota</taxon>
        <taxon>Metazoa</taxon>
        <taxon>Chordata</taxon>
        <taxon>Craniata</taxon>
        <taxon>Vertebrata</taxon>
        <taxon>Euteleostomi</taxon>
        <taxon>Mammalia</taxon>
        <taxon>Eutheria</taxon>
        <taxon>Euarchontoglires</taxon>
        <taxon>Glires</taxon>
        <taxon>Rodentia</taxon>
        <taxon>Hystricomorpha</taxon>
        <taxon>Bathyergidae</taxon>
        <taxon>Fukomys</taxon>
    </lineage>
</organism>
<feature type="region of interest" description="Disordered" evidence="15">
    <location>
        <begin position="405"/>
        <end position="440"/>
    </location>
</feature>
<comment type="similarity">
    <text evidence="3">Belongs to the peptidase C1 family.</text>
</comment>
<keyword evidence="5" id="KW-0677">Repeat</keyword>
<dbReference type="SMART" id="SM00091">
    <property type="entry name" value="PAS"/>
    <property type="match status" value="2"/>
</dbReference>
<dbReference type="Pfam" id="PF00112">
    <property type="entry name" value="Peptidase_C1"/>
    <property type="match status" value="1"/>
</dbReference>
<dbReference type="GO" id="GO:0005667">
    <property type="term" value="C:transcription regulator complex"/>
    <property type="evidence" value="ECO:0007669"/>
    <property type="project" value="InterPro"/>
</dbReference>
<dbReference type="SMART" id="SM00848">
    <property type="entry name" value="Inhibitor_I29"/>
    <property type="match status" value="1"/>
</dbReference>
<dbReference type="PROSITE" id="PS50888">
    <property type="entry name" value="BHLH"/>
    <property type="match status" value="1"/>
</dbReference>
<evidence type="ECO:0000256" key="5">
    <source>
        <dbReference type="ARBA" id="ARBA00022737"/>
    </source>
</evidence>
<keyword evidence="7" id="KW-0788">Thiol protease</keyword>
<dbReference type="SMART" id="SM00645">
    <property type="entry name" value="Pept_C1"/>
    <property type="match status" value="1"/>
</dbReference>
<dbReference type="NCBIfam" id="TIGR00229">
    <property type="entry name" value="sensory_box"/>
    <property type="match status" value="1"/>
</dbReference>
<dbReference type="PRINTS" id="PR00785">
    <property type="entry name" value="NCTRNSLOCATR"/>
</dbReference>
<dbReference type="InterPro" id="IPR038765">
    <property type="entry name" value="Papain-like_cys_pep_sf"/>
</dbReference>
<dbReference type="FunFam" id="3.30.450.20:FF:000003">
    <property type="entry name" value="Aryl hydrocarbon receptor nuclear translocator 2"/>
    <property type="match status" value="1"/>
</dbReference>
<dbReference type="SUPFAM" id="SSF54001">
    <property type="entry name" value="Cysteine proteinases"/>
    <property type="match status" value="1"/>
</dbReference>
<dbReference type="InterPro" id="IPR000668">
    <property type="entry name" value="Peptidase_C1A_C"/>
</dbReference>
<feature type="region of interest" description="Disordered" evidence="15">
    <location>
        <begin position="1"/>
        <end position="24"/>
    </location>
</feature>
<keyword evidence="14" id="KW-0539">Nucleus</keyword>
<feature type="domain" description="BHLH" evidence="17">
    <location>
        <begin position="65"/>
        <end position="118"/>
    </location>
</feature>
<sequence length="1043" mass="115187">MTSDVPSLGPAIASGNPGPGIQGGGAIVQRAIKRRAGCEDDQMSNDKERFARSDDEQSSADKERLARENHSEIERRRRNKMTAYITELSDMVPTCSALARKPDKLTILRMAVSHMKSLRGTGNTSTDGSYKPSFLTDQELKHLILEAADGFLFIVSCETGRVVYVSDSVTPVLNQPQSEWFGSTLYDQVHPDDVDKLREQLSTSENALAGRILDLKTGTVKKEGQQSSMRMCMGSRRSFICRMRCGNSSVDPVSMNRLSFVRNRCRNGLGSVKDGEPHFVVVHCTGYIKAWPPAEFISRHNIEGIFTFVDHRCVATVGYQPQELLGKNIVEFCHPEDQQLLRDSFQQVVKLKGQVLSVMFRFRSKNREWLWMRTSSFTFQNPYSDEIEYIICTNTIVKNSSQEARPTLSHTVQRSQLGPTANLPLEMGSGQLAPRQQQQQTELDMVPGRDGLASYNHSQVSVQPVASTGPEHGKTLEKSDVLFAQDRDPRFSEIYSSINADQSKGISSSTGPATQQLFSQGGSFPPNPRPAENFRNSGLAPPVTIVQPSSSAGQMLAQISRHSNPSQGAAPAWTPSTRSGFSAQVATQATAKTRSSQFGVGNFQTPSSFSSMSLPGAPTASPGAAAYPPLTGRGPSFAPEAGQTAGQFQTRTAEGVGVWPQWQGQQPHHRSGSSEHVQQPSAQQPSQPEVFQEMLSMLGDQSNSYNNEEFPDLTMMWGLQVLLLPVVSLALYPEEILDPQWELWKKTYRKQYNGKVDEISRRLIWERNLKHISIHNLEASLGVHTYELSMNHLGDLTSEEVVQKMTGLKVPPSHSHSNDTYIPDWEGRVPDSVDYRKKGYVTPVKNQGQCGSCWAFSSVGALEGQLKKKTGKLLNLSPQNLVDCVYENDGCGGGYMTNAFQYVQQNRGIDSEDAYPYVGQDESCMYNPTGKAAKCRGYREIPVGSEKALKRAVARVGPVSVAIDASLTSFQFYSKGVYYDESCNGDNLNHALLAVGYGIHRGHKHWILKNSWGEDWGNKGYVLLARNKNNTCGIANLASFPKM</sequence>
<dbReference type="InterPro" id="IPR035965">
    <property type="entry name" value="PAS-like_dom_sf"/>
</dbReference>
<evidence type="ECO:0000256" key="11">
    <source>
        <dbReference type="ARBA" id="ARBA00023157"/>
    </source>
</evidence>
<dbReference type="AlphaFoldDB" id="A0A091CIH7"/>
<feature type="compositionally biased region" description="Basic and acidic residues" evidence="15">
    <location>
        <begin position="44"/>
        <end position="75"/>
    </location>
</feature>
<keyword evidence="11" id="KW-1015">Disulfide bond</keyword>
<proteinExistence type="inferred from homology"/>
<dbReference type="GO" id="GO:0003700">
    <property type="term" value="F:DNA-binding transcription factor activity"/>
    <property type="evidence" value="ECO:0007669"/>
    <property type="project" value="InterPro"/>
</dbReference>
<feature type="compositionally biased region" description="Low complexity" evidence="15">
    <location>
        <begin position="615"/>
        <end position="629"/>
    </location>
</feature>
<dbReference type="InterPro" id="IPR025661">
    <property type="entry name" value="Pept_asp_AS"/>
</dbReference>
<evidence type="ECO:0000256" key="6">
    <source>
        <dbReference type="ARBA" id="ARBA00022801"/>
    </source>
</evidence>
<keyword evidence="19" id="KW-1185">Reference proteome</keyword>
<dbReference type="InterPro" id="IPR050933">
    <property type="entry name" value="Circadian_TF"/>
</dbReference>
<evidence type="ECO:0000313" key="18">
    <source>
        <dbReference type="EMBL" id="KFO18204.1"/>
    </source>
</evidence>
<evidence type="ECO:0000256" key="2">
    <source>
        <dbReference type="ARBA" id="ARBA00004371"/>
    </source>
</evidence>
<dbReference type="GO" id="GO:0046983">
    <property type="term" value="F:protein dimerization activity"/>
    <property type="evidence" value="ECO:0007669"/>
    <property type="project" value="InterPro"/>
</dbReference>
<evidence type="ECO:0000256" key="12">
    <source>
        <dbReference type="ARBA" id="ARBA00023163"/>
    </source>
</evidence>
<dbReference type="Pfam" id="PF00010">
    <property type="entry name" value="HLH"/>
    <property type="match status" value="1"/>
</dbReference>
<dbReference type="InterPro" id="IPR039417">
    <property type="entry name" value="Peptidase_C1A_papain-like"/>
</dbReference>
<feature type="compositionally biased region" description="Low complexity" evidence="15">
    <location>
        <begin position="656"/>
        <end position="666"/>
    </location>
</feature>
<feature type="compositionally biased region" description="Low complexity" evidence="15">
    <location>
        <begin position="678"/>
        <end position="688"/>
    </location>
</feature>
<dbReference type="PROSITE" id="PS00640">
    <property type="entry name" value="THIOL_PROTEASE_ASN"/>
    <property type="match status" value="1"/>
</dbReference>
<evidence type="ECO:0000256" key="3">
    <source>
        <dbReference type="ARBA" id="ARBA00008455"/>
    </source>
</evidence>
<name>A0A091CIH7_FUKDA</name>
<comment type="subcellular location">
    <subcellularLocation>
        <location evidence="2">Lysosome</location>
    </subcellularLocation>
    <subcellularLocation>
        <location evidence="1">Nucleus</location>
    </subcellularLocation>
</comment>
<evidence type="ECO:0000256" key="7">
    <source>
        <dbReference type="ARBA" id="ARBA00022807"/>
    </source>
</evidence>
<evidence type="ECO:0000256" key="8">
    <source>
        <dbReference type="ARBA" id="ARBA00023015"/>
    </source>
</evidence>
<dbReference type="InterPro" id="IPR036638">
    <property type="entry name" value="HLH_DNA-bd_sf"/>
</dbReference>
<dbReference type="PROSITE" id="PS50112">
    <property type="entry name" value="PAS"/>
    <property type="match status" value="2"/>
</dbReference>
<evidence type="ECO:0000256" key="13">
    <source>
        <dbReference type="ARBA" id="ARBA00023228"/>
    </source>
</evidence>
<evidence type="ECO:0000259" key="17">
    <source>
        <dbReference type="PROSITE" id="PS50888"/>
    </source>
</evidence>
<evidence type="ECO:0000313" key="19">
    <source>
        <dbReference type="Proteomes" id="UP000028990"/>
    </source>
</evidence>
<dbReference type="STRING" id="885580.ENSFDAP00000023305"/>
<dbReference type="PROSITE" id="PS00639">
    <property type="entry name" value="THIOL_PROTEASE_HIS"/>
    <property type="match status" value="1"/>
</dbReference>
<dbReference type="FunFam" id="3.90.70.10:FF:000006">
    <property type="entry name" value="Cathepsin S"/>
    <property type="match status" value="1"/>
</dbReference>
<dbReference type="GO" id="GO:0008234">
    <property type="term" value="F:cysteine-type peptidase activity"/>
    <property type="evidence" value="ECO:0007669"/>
    <property type="project" value="UniProtKB-KW"/>
</dbReference>
<dbReference type="GO" id="GO:0001666">
    <property type="term" value="P:response to hypoxia"/>
    <property type="evidence" value="ECO:0007669"/>
    <property type="project" value="UniProtKB-ARBA"/>
</dbReference>
<evidence type="ECO:0000256" key="1">
    <source>
        <dbReference type="ARBA" id="ARBA00004123"/>
    </source>
</evidence>
<dbReference type="Gene3D" id="3.30.450.20">
    <property type="entry name" value="PAS domain"/>
    <property type="match status" value="2"/>
</dbReference>
<feature type="region of interest" description="Disordered" evidence="15">
    <location>
        <begin position="502"/>
        <end position="532"/>
    </location>
</feature>
<dbReference type="Pfam" id="PF00989">
    <property type="entry name" value="PAS"/>
    <property type="match status" value="1"/>
</dbReference>
<dbReference type="InterPro" id="IPR000169">
    <property type="entry name" value="Pept_cys_AS"/>
</dbReference>
<gene>
    <name evidence="18" type="ORF">H920_20398</name>
</gene>
<feature type="compositionally biased region" description="Polar residues" evidence="15">
    <location>
        <begin position="405"/>
        <end position="419"/>
    </location>
</feature>
<dbReference type="InterPro" id="IPR000014">
    <property type="entry name" value="PAS"/>
</dbReference>
<dbReference type="CDD" id="cd00130">
    <property type="entry name" value="PAS"/>
    <property type="match status" value="2"/>
</dbReference>
<dbReference type="PROSITE" id="PS00139">
    <property type="entry name" value="THIOL_PROTEASE_CYS"/>
    <property type="match status" value="1"/>
</dbReference>
<evidence type="ECO:0000256" key="15">
    <source>
        <dbReference type="SAM" id="MobiDB-lite"/>
    </source>
</evidence>
<reference evidence="18 19" key="1">
    <citation type="submission" date="2013-11" db="EMBL/GenBank/DDBJ databases">
        <title>The Damaraland mole rat (Fukomys damarensis) genome and evolution of African mole rats.</title>
        <authorList>
            <person name="Gladyshev V.N."/>
            <person name="Fang X."/>
        </authorList>
    </citation>
    <scope>NUCLEOTIDE SEQUENCE [LARGE SCALE GENOMIC DNA]</scope>
    <source>
        <tissue evidence="18">Liver</tissue>
    </source>
</reference>
<evidence type="ECO:0000256" key="4">
    <source>
        <dbReference type="ARBA" id="ARBA00022670"/>
    </source>
</evidence>
<dbReference type="InterPro" id="IPR001610">
    <property type="entry name" value="PAC"/>
</dbReference>
<dbReference type="GO" id="GO:0005634">
    <property type="term" value="C:nucleus"/>
    <property type="evidence" value="ECO:0007669"/>
    <property type="project" value="UniProtKB-SubCell"/>
</dbReference>
<dbReference type="SUPFAM" id="SSF88633">
    <property type="entry name" value="Positive stranded ssRNA viruses"/>
    <property type="match status" value="1"/>
</dbReference>